<reference evidence="2 3" key="1">
    <citation type="journal article" date="2019" name="ISME J.">
        <title>Genome analyses of uncultured TG2/ZB3 bacteria in 'Margulisbacteria' specifically attached to ectosymbiotic spirochetes of protists in the termite gut.</title>
        <authorList>
            <person name="Utami Y.D."/>
            <person name="Kuwahara H."/>
            <person name="Igai K."/>
            <person name="Murakami T."/>
            <person name="Sugaya K."/>
            <person name="Morikawa T."/>
            <person name="Nagura Y."/>
            <person name="Yuki M."/>
            <person name="Deevong P."/>
            <person name="Inoue T."/>
            <person name="Kihara K."/>
            <person name="Lo N."/>
            <person name="Yamada A."/>
            <person name="Ohkuma M."/>
            <person name="Hongoh Y."/>
        </authorList>
    </citation>
    <scope>NUCLEOTIDE SEQUENCE [LARGE SCALE GENOMIC DNA]</scope>
    <source>
        <strain evidence="2">NkOx7-01</strain>
    </source>
</reference>
<feature type="transmembrane region" description="Helical" evidence="1">
    <location>
        <begin position="12"/>
        <end position="34"/>
    </location>
</feature>
<dbReference type="AlphaFoldDB" id="A0A388T8Z9"/>
<dbReference type="EMBL" id="BGZN01000006">
    <property type="protein sequence ID" value="GBR73096.1"/>
    <property type="molecule type" value="Genomic_DNA"/>
</dbReference>
<keyword evidence="1" id="KW-0472">Membrane</keyword>
<evidence type="ECO:0000256" key="1">
    <source>
        <dbReference type="SAM" id="Phobius"/>
    </source>
</evidence>
<protein>
    <submittedName>
        <fullName evidence="2">Uncharacterized protein</fullName>
    </submittedName>
</protein>
<proteinExistence type="predicted"/>
<dbReference type="Proteomes" id="UP000269352">
    <property type="component" value="Unassembled WGS sequence"/>
</dbReference>
<accession>A0A388T8Z9</accession>
<comment type="caution">
    <text evidence="2">The sequence shown here is derived from an EMBL/GenBank/DDBJ whole genome shotgun (WGS) entry which is preliminary data.</text>
</comment>
<name>A0A388T8Z9_TERA1</name>
<keyword evidence="1" id="KW-0812">Transmembrane</keyword>
<keyword evidence="1" id="KW-1133">Transmembrane helix</keyword>
<sequence length="142" mass="15425">MPPENKELLIKITGAGLIALILAAACLTLALNCARLHYANLHLRGETAKMRQEPLLQKYPDAPAPPEYLELETIRALGARQGLNFSSSKNGAAGLEIIFTGNYGAFLDFLRALAGENIGEITQIQITPQEQKIIIQGAKDEK</sequence>
<keyword evidence="3" id="KW-1185">Reference proteome</keyword>
<evidence type="ECO:0000313" key="2">
    <source>
        <dbReference type="EMBL" id="GBR73096.1"/>
    </source>
</evidence>
<gene>
    <name evidence="2" type="ORF">NO1_0537</name>
</gene>
<organism evidence="2 3">
    <name type="scientific">Termititenax aidoneus</name>
    <dbReference type="NCBI Taxonomy" id="2218524"/>
    <lineage>
        <taxon>Bacteria</taxon>
        <taxon>Bacillati</taxon>
        <taxon>Candidatus Margulisiibacteriota</taxon>
        <taxon>Candidatus Termititenacia</taxon>
        <taxon>Candidatus Termititenacales</taxon>
        <taxon>Candidatus Termititenacaceae</taxon>
        <taxon>Candidatus Termititenax</taxon>
    </lineage>
</organism>
<evidence type="ECO:0000313" key="3">
    <source>
        <dbReference type="Proteomes" id="UP000269352"/>
    </source>
</evidence>
<dbReference type="PROSITE" id="PS51257">
    <property type="entry name" value="PROKAR_LIPOPROTEIN"/>
    <property type="match status" value="1"/>
</dbReference>